<sequence>MVHIVKPLRRDEPGSMKYRLRKAGLSFFGPRSIIYIDVFLSVFGQAPVGDSGTAEREFRASTAFNIGLGSRHALFRPIYEEQTPSDHCWLSYGINMWPRHARGVRENLFCDESKLGGGAAASSTTTPKDDFHDLVQYLTGEKRVSVNTSFSQVIPSVFIGALIRASRDTSSIPQRINLWCSQIKKGDSLFQTELRTALSEIVAFHRQG</sequence>
<evidence type="ECO:0000313" key="1">
    <source>
        <dbReference type="EMBL" id="KAH0809290.1"/>
    </source>
</evidence>
<reference evidence="1" key="1">
    <citation type="journal article" date="2020" name="J Insects Food Feed">
        <title>The yellow mealworm (Tenebrio molitor) genome: a resource for the emerging insects as food and feed industry.</title>
        <authorList>
            <person name="Eriksson T."/>
            <person name="Andere A."/>
            <person name="Kelstrup H."/>
            <person name="Emery V."/>
            <person name="Picard C."/>
        </authorList>
    </citation>
    <scope>NUCLEOTIDE SEQUENCE</scope>
    <source>
        <strain evidence="1">Stoneville</strain>
        <tissue evidence="1">Whole head</tissue>
    </source>
</reference>
<accession>A0A8J6H024</accession>
<gene>
    <name evidence="1" type="ORF">GEV33_013501</name>
</gene>
<dbReference type="Proteomes" id="UP000719412">
    <property type="component" value="Unassembled WGS sequence"/>
</dbReference>
<name>A0A8J6H024_TENMO</name>
<dbReference type="EMBL" id="JABDTM020028229">
    <property type="protein sequence ID" value="KAH0809290.1"/>
    <property type="molecule type" value="Genomic_DNA"/>
</dbReference>
<comment type="caution">
    <text evidence="1">The sequence shown here is derived from an EMBL/GenBank/DDBJ whole genome shotgun (WGS) entry which is preliminary data.</text>
</comment>
<evidence type="ECO:0000313" key="2">
    <source>
        <dbReference type="Proteomes" id="UP000719412"/>
    </source>
</evidence>
<keyword evidence="2" id="KW-1185">Reference proteome</keyword>
<organism evidence="1 2">
    <name type="scientific">Tenebrio molitor</name>
    <name type="common">Yellow mealworm beetle</name>
    <dbReference type="NCBI Taxonomy" id="7067"/>
    <lineage>
        <taxon>Eukaryota</taxon>
        <taxon>Metazoa</taxon>
        <taxon>Ecdysozoa</taxon>
        <taxon>Arthropoda</taxon>
        <taxon>Hexapoda</taxon>
        <taxon>Insecta</taxon>
        <taxon>Pterygota</taxon>
        <taxon>Neoptera</taxon>
        <taxon>Endopterygota</taxon>
        <taxon>Coleoptera</taxon>
        <taxon>Polyphaga</taxon>
        <taxon>Cucujiformia</taxon>
        <taxon>Tenebrionidae</taxon>
        <taxon>Tenebrio</taxon>
    </lineage>
</organism>
<protein>
    <submittedName>
        <fullName evidence="1">Uncharacterized protein</fullName>
    </submittedName>
</protein>
<reference evidence="1" key="2">
    <citation type="submission" date="2021-08" db="EMBL/GenBank/DDBJ databases">
        <authorList>
            <person name="Eriksson T."/>
        </authorList>
    </citation>
    <scope>NUCLEOTIDE SEQUENCE</scope>
    <source>
        <strain evidence="1">Stoneville</strain>
        <tissue evidence="1">Whole head</tissue>
    </source>
</reference>
<proteinExistence type="predicted"/>
<dbReference type="AlphaFoldDB" id="A0A8J6H024"/>